<dbReference type="EMBL" id="JAFCMP010000536">
    <property type="protein sequence ID" value="KAG5176492.1"/>
    <property type="molecule type" value="Genomic_DNA"/>
</dbReference>
<feature type="transmembrane region" description="Helical" evidence="9">
    <location>
        <begin position="233"/>
        <end position="258"/>
    </location>
</feature>
<keyword evidence="8" id="KW-0924">Ammonia transport</keyword>
<dbReference type="Gene3D" id="1.10.3430.10">
    <property type="entry name" value="Ammonium transporter AmtB like domains"/>
    <property type="match status" value="1"/>
</dbReference>
<feature type="transmembrane region" description="Helical" evidence="9">
    <location>
        <begin position="270"/>
        <end position="288"/>
    </location>
</feature>
<dbReference type="InterPro" id="IPR029020">
    <property type="entry name" value="Ammonium/urea_transptr"/>
</dbReference>
<accession>A0A835YJG4</accession>
<dbReference type="PANTHER" id="PTHR11730">
    <property type="entry name" value="AMMONIUM TRANSPORTER"/>
    <property type="match status" value="1"/>
</dbReference>
<dbReference type="InterPro" id="IPR002229">
    <property type="entry name" value="RhesusRHD"/>
</dbReference>
<dbReference type="Pfam" id="PF00909">
    <property type="entry name" value="Ammonium_transp"/>
    <property type="match status" value="1"/>
</dbReference>
<dbReference type="GO" id="GO:0008519">
    <property type="term" value="F:ammonium channel activity"/>
    <property type="evidence" value="ECO:0007669"/>
    <property type="project" value="InterPro"/>
</dbReference>
<evidence type="ECO:0000256" key="2">
    <source>
        <dbReference type="ARBA" id="ARBA00005887"/>
    </source>
</evidence>
<dbReference type="SUPFAM" id="SSF111352">
    <property type="entry name" value="Ammonium transporter"/>
    <property type="match status" value="1"/>
</dbReference>
<dbReference type="PRINTS" id="PR00342">
    <property type="entry name" value="RHESUSRHD"/>
</dbReference>
<evidence type="ECO:0000256" key="6">
    <source>
        <dbReference type="ARBA" id="ARBA00022989"/>
    </source>
</evidence>
<dbReference type="PANTHER" id="PTHR11730:SF6">
    <property type="entry name" value="AMMONIUM TRANSPORTER"/>
    <property type="match status" value="1"/>
</dbReference>
<evidence type="ECO:0000313" key="12">
    <source>
        <dbReference type="Proteomes" id="UP000664859"/>
    </source>
</evidence>
<dbReference type="InterPro" id="IPR024041">
    <property type="entry name" value="NH4_transpt_AmtB-like_dom"/>
</dbReference>
<dbReference type="AlphaFoldDB" id="A0A835YJG4"/>
<protein>
    <submittedName>
        <fullName evidence="11">Ammonium transporter</fullName>
    </submittedName>
</protein>
<keyword evidence="6 9" id="KW-1133">Transmembrane helix</keyword>
<evidence type="ECO:0000256" key="5">
    <source>
        <dbReference type="ARBA" id="ARBA00022692"/>
    </source>
</evidence>
<feature type="transmembrane region" description="Helical" evidence="9">
    <location>
        <begin position="193"/>
        <end position="213"/>
    </location>
</feature>
<evidence type="ECO:0000256" key="1">
    <source>
        <dbReference type="ARBA" id="ARBA00004141"/>
    </source>
</evidence>
<evidence type="ECO:0000259" key="10">
    <source>
        <dbReference type="Pfam" id="PF00909"/>
    </source>
</evidence>
<evidence type="ECO:0000256" key="7">
    <source>
        <dbReference type="ARBA" id="ARBA00023136"/>
    </source>
</evidence>
<comment type="similarity">
    <text evidence="3">Belongs to the ammonium transporter (TC 2.A.49) family. Rh subfamily.</text>
</comment>
<sequence>MADLQVDVDALAAAVVANSLTIRALVLLAGAVLTFFMQTGYAMVHVGCVQLKNTKNTLITNVFDSALASMVWWLIGFGFAFGDSDSSSNPFIGSDGFALSGSEFRGDDPSSLLAIRWAWWLLQWAFAGTTVTITSGAVAERITWPAYAMYSAVFLGFIYPVVVYWAWSMDGWASPYLSASDDLLSNCGVIDHAGSGVVHVSAGMAALVGAAMLGSRHGRFIEGIAREMPKASWVYQTLGTLILWFGWFGMVGSIGFGYTSGGDSLVAARAMVNAAIAAGTSCLTCVILSQLLDTVLSMEAANNGILSGLVAIAAGAAVVEPEGAFVIGFIAALCYFFGARLLVKIQVDDVVNASPVHLCAGAWGLIAPGLFATGELYQGAYGVIGGREQTCCGAFYGCSGDQLGAQLAFLVVIVCWVGTLVAATFFVAKVTVGLRLTTDIEDVGMDLSKHGGLTLAAVTGVPPVLQHLAQRAHAGRSDGGASSAAAPG</sequence>
<comment type="subcellular location">
    <subcellularLocation>
        <location evidence="1">Membrane</location>
        <topology evidence="1">Multi-pass membrane protein</topology>
    </subcellularLocation>
</comment>
<dbReference type="Proteomes" id="UP000664859">
    <property type="component" value="Unassembled WGS sequence"/>
</dbReference>
<keyword evidence="7 9" id="KW-0472">Membrane</keyword>
<feature type="transmembrane region" description="Helical" evidence="9">
    <location>
        <begin position="407"/>
        <end position="428"/>
    </location>
</feature>
<evidence type="ECO:0000313" key="11">
    <source>
        <dbReference type="EMBL" id="KAG5176492.1"/>
    </source>
</evidence>
<comment type="similarity">
    <text evidence="2">Belongs to the ammonia transporter channel (TC 1.A.11.2) family.</text>
</comment>
<proteinExistence type="inferred from homology"/>
<feature type="transmembrane region" description="Helical" evidence="9">
    <location>
        <begin position="146"/>
        <end position="167"/>
    </location>
</feature>
<reference evidence="11" key="1">
    <citation type="submission" date="2021-02" db="EMBL/GenBank/DDBJ databases">
        <title>First Annotated Genome of the Yellow-green Alga Tribonema minus.</title>
        <authorList>
            <person name="Mahan K.M."/>
        </authorList>
    </citation>
    <scope>NUCLEOTIDE SEQUENCE</scope>
    <source>
        <strain evidence="11">UTEX B ZZ1240</strain>
    </source>
</reference>
<evidence type="ECO:0000256" key="9">
    <source>
        <dbReference type="SAM" id="Phobius"/>
    </source>
</evidence>
<feature type="domain" description="Ammonium transporter AmtB-like" evidence="10">
    <location>
        <begin position="26"/>
        <end position="451"/>
    </location>
</feature>
<dbReference type="OrthoDB" id="534912at2759"/>
<feature type="transmembrane region" description="Helical" evidence="9">
    <location>
        <begin position="325"/>
        <end position="343"/>
    </location>
</feature>
<feature type="transmembrane region" description="Helical" evidence="9">
    <location>
        <begin position="117"/>
        <end position="139"/>
    </location>
</feature>
<keyword evidence="5 9" id="KW-0812">Transmembrane</keyword>
<feature type="transmembrane region" description="Helical" evidence="9">
    <location>
        <begin position="350"/>
        <end position="371"/>
    </location>
</feature>
<keyword evidence="4" id="KW-0813">Transport</keyword>
<name>A0A835YJG4_9STRA</name>
<organism evidence="11 12">
    <name type="scientific">Tribonema minus</name>
    <dbReference type="NCBI Taxonomy" id="303371"/>
    <lineage>
        <taxon>Eukaryota</taxon>
        <taxon>Sar</taxon>
        <taxon>Stramenopiles</taxon>
        <taxon>Ochrophyta</taxon>
        <taxon>PX clade</taxon>
        <taxon>Xanthophyceae</taxon>
        <taxon>Tribonematales</taxon>
        <taxon>Tribonemataceae</taxon>
        <taxon>Tribonema</taxon>
    </lineage>
</organism>
<feature type="transmembrane region" description="Helical" evidence="9">
    <location>
        <begin position="12"/>
        <end position="37"/>
    </location>
</feature>
<evidence type="ECO:0000256" key="3">
    <source>
        <dbReference type="ARBA" id="ARBA00011036"/>
    </source>
</evidence>
<feature type="transmembrane region" description="Helical" evidence="9">
    <location>
        <begin position="300"/>
        <end position="319"/>
    </location>
</feature>
<feature type="transmembrane region" description="Helical" evidence="9">
    <location>
        <begin position="58"/>
        <end position="81"/>
    </location>
</feature>
<keyword evidence="12" id="KW-1185">Reference proteome</keyword>
<dbReference type="GO" id="GO:0005886">
    <property type="term" value="C:plasma membrane"/>
    <property type="evidence" value="ECO:0007669"/>
    <property type="project" value="InterPro"/>
</dbReference>
<comment type="caution">
    <text evidence="11">The sequence shown here is derived from an EMBL/GenBank/DDBJ whole genome shotgun (WGS) entry which is preliminary data.</text>
</comment>
<dbReference type="GO" id="GO:0097272">
    <property type="term" value="P:ammonium homeostasis"/>
    <property type="evidence" value="ECO:0007669"/>
    <property type="project" value="TreeGrafter"/>
</dbReference>
<evidence type="ECO:0000256" key="4">
    <source>
        <dbReference type="ARBA" id="ARBA00022448"/>
    </source>
</evidence>
<evidence type="ECO:0000256" key="8">
    <source>
        <dbReference type="ARBA" id="ARBA00023177"/>
    </source>
</evidence>
<gene>
    <name evidence="11" type="ORF">JKP88DRAFT_269190</name>
</gene>